<dbReference type="Gene3D" id="3.40.850.10">
    <property type="entry name" value="Kinesin motor domain"/>
    <property type="match status" value="1"/>
</dbReference>
<dbReference type="InterPro" id="IPR001752">
    <property type="entry name" value="Kinesin_motor_dom"/>
</dbReference>
<keyword evidence="5" id="KW-1185">Reference proteome</keyword>
<name>A0A6A2XBG2_HIBSY</name>
<dbReference type="GO" id="GO:0008017">
    <property type="term" value="F:microtubule binding"/>
    <property type="evidence" value="ECO:0007669"/>
    <property type="project" value="InterPro"/>
</dbReference>
<dbReference type="PANTHER" id="PTHR47969:SF3">
    <property type="entry name" value="KINESIN-LIKE PROTEIN KIN-4B"/>
    <property type="match status" value="1"/>
</dbReference>
<dbReference type="GO" id="GO:0005524">
    <property type="term" value="F:ATP binding"/>
    <property type="evidence" value="ECO:0007669"/>
    <property type="project" value="UniProtKB-UniRule"/>
</dbReference>
<comment type="similarity">
    <text evidence="2">Belongs to the TRAFAC class myosin-kinesin ATPase superfamily. Kinesin family.</text>
</comment>
<sequence>MEASENCSVKVVHIRLLIGDERSQGCREFVTVTTGKPQVKIGTRSLTFDHVYGNGGSPSSSMCDEYIAPLVDGLFQGYNATVLAYGQTGSGKTYTMGTATEDDCQKGLIPQVMNALFEKNRNIEASSRVPATCFLHRGRLFILKEEVRDLLDSEPVGKLVTPKGNAAKVAFPGKSSIQIRESSNGVITLAGSTEVAISTLQEMATCLEQGSISRATGSTNMNNQSSRSHAIFTITIEQVLRIKSVSSINNAPDEAMTEEYLCAKLHLLREKDLEIKDIKQQLKNLTALSWQSEAQKKEFLKEQNMREHAVAISLATSATEVKILCVQMVPVGHLSMKKLKTMGKNGKLWWWKRSHNQWLLQFRWKWQKHGNFQNGSNTVMKYYREQGPVHRAVVNIEEKVGASIVALPEMSEHTCLEARAPDVAMEARPSKVPLGRHQMHKHQILELVHGPTSESQELNRLRNQYLQSNKS</sequence>
<keyword evidence="2" id="KW-0547">Nucleotide-binding</keyword>
<dbReference type="GO" id="GO:0003777">
    <property type="term" value="F:microtubule motor activity"/>
    <property type="evidence" value="ECO:0007669"/>
    <property type="project" value="InterPro"/>
</dbReference>
<dbReference type="AlphaFoldDB" id="A0A6A2XBG2"/>
<protein>
    <submittedName>
        <fullName evidence="4">Leucine-rich repeat protein kinase family protein, putative isoform 1</fullName>
    </submittedName>
</protein>
<dbReference type="SUPFAM" id="SSF52540">
    <property type="entry name" value="P-loop containing nucleoside triphosphate hydrolases"/>
    <property type="match status" value="1"/>
</dbReference>
<reference evidence="4" key="1">
    <citation type="submission" date="2019-09" db="EMBL/GenBank/DDBJ databases">
        <title>Draft genome information of white flower Hibiscus syriacus.</title>
        <authorList>
            <person name="Kim Y.-M."/>
        </authorList>
    </citation>
    <scope>NUCLEOTIDE SEQUENCE [LARGE SCALE GENOMIC DNA]</scope>
    <source>
        <strain evidence="4">YM2019G1</strain>
    </source>
</reference>
<keyword evidence="1 2" id="KW-0505">Motor protein</keyword>
<evidence type="ECO:0000256" key="1">
    <source>
        <dbReference type="ARBA" id="ARBA00023175"/>
    </source>
</evidence>
<dbReference type="EMBL" id="VEPZ02001443">
    <property type="protein sequence ID" value="KAE8672592.1"/>
    <property type="molecule type" value="Genomic_DNA"/>
</dbReference>
<dbReference type="GO" id="GO:0016301">
    <property type="term" value="F:kinase activity"/>
    <property type="evidence" value="ECO:0007669"/>
    <property type="project" value="UniProtKB-KW"/>
</dbReference>
<dbReference type="PRINTS" id="PR00380">
    <property type="entry name" value="KINESINHEAVY"/>
</dbReference>
<dbReference type="InterPro" id="IPR036961">
    <property type="entry name" value="Kinesin_motor_dom_sf"/>
</dbReference>
<evidence type="ECO:0000313" key="5">
    <source>
        <dbReference type="Proteomes" id="UP000436088"/>
    </source>
</evidence>
<evidence type="ECO:0000313" key="4">
    <source>
        <dbReference type="EMBL" id="KAE8672592.1"/>
    </source>
</evidence>
<dbReference type="GO" id="GO:0007052">
    <property type="term" value="P:mitotic spindle organization"/>
    <property type="evidence" value="ECO:0007669"/>
    <property type="project" value="TreeGrafter"/>
</dbReference>
<evidence type="ECO:0000256" key="2">
    <source>
        <dbReference type="PROSITE-ProRule" id="PRU00283"/>
    </source>
</evidence>
<keyword evidence="4" id="KW-0808">Transferase</keyword>
<evidence type="ECO:0000259" key="3">
    <source>
        <dbReference type="PROSITE" id="PS50067"/>
    </source>
</evidence>
<keyword evidence="4" id="KW-0418">Kinase</keyword>
<dbReference type="GO" id="GO:0005875">
    <property type="term" value="C:microtubule associated complex"/>
    <property type="evidence" value="ECO:0007669"/>
    <property type="project" value="TreeGrafter"/>
</dbReference>
<feature type="domain" description="Kinesin motor" evidence="3">
    <location>
        <begin position="1"/>
        <end position="267"/>
    </location>
</feature>
<accession>A0A6A2XBG2</accession>
<dbReference type="PROSITE" id="PS50067">
    <property type="entry name" value="KINESIN_MOTOR_2"/>
    <property type="match status" value="1"/>
</dbReference>
<dbReference type="Pfam" id="PF00225">
    <property type="entry name" value="Kinesin"/>
    <property type="match status" value="1"/>
</dbReference>
<comment type="caution">
    <text evidence="4">The sequence shown here is derived from an EMBL/GenBank/DDBJ whole genome shotgun (WGS) entry which is preliminary data.</text>
</comment>
<proteinExistence type="inferred from homology"/>
<dbReference type="PANTHER" id="PTHR47969">
    <property type="entry name" value="CHROMOSOME-ASSOCIATED KINESIN KIF4A-RELATED"/>
    <property type="match status" value="1"/>
</dbReference>
<organism evidence="4 5">
    <name type="scientific">Hibiscus syriacus</name>
    <name type="common">Rose of Sharon</name>
    <dbReference type="NCBI Taxonomy" id="106335"/>
    <lineage>
        <taxon>Eukaryota</taxon>
        <taxon>Viridiplantae</taxon>
        <taxon>Streptophyta</taxon>
        <taxon>Embryophyta</taxon>
        <taxon>Tracheophyta</taxon>
        <taxon>Spermatophyta</taxon>
        <taxon>Magnoliopsida</taxon>
        <taxon>eudicotyledons</taxon>
        <taxon>Gunneridae</taxon>
        <taxon>Pentapetalae</taxon>
        <taxon>rosids</taxon>
        <taxon>malvids</taxon>
        <taxon>Malvales</taxon>
        <taxon>Malvaceae</taxon>
        <taxon>Malvoideae</taxon>
        <taxon>Hibiscus</taxon>
    </lineage>
</organism>
<feature type="binding site" evidence="2">
    <location>
        <begin position="86"/>
        <end position="93"/>
    </location>
    <ligand>
        <name>ATP</name>
        <dbReference type="ChEBI" id="CHEBI:30616"/>
    </ligand>
</feature>
<dbReference type="Proteomes" id="UP000436088">
    <property type="component" value="Unassembled WGS sequence"/>
</dbReference>
<dbReference type="GO" id="GO:0007018">
    <property type="term" value="P:microtubule-based movement"/>
    <property type="evidence" value="ECO:0007669"/>
    <property type="project" value="InterPro"/>
</dbReference>
<dbReference type="InterPro" id="IPR027417">
    <property type="entry name" value="P-loop_NTPase"/>
</dbReference>
<gene>
    <name evidence="4" type="ORF">F3Y22_tig00111837pilonHSYRG00630</name>
</gene>
<dbReference type="InterPro" id="IPR027640">
    <property type="entry name" value="Kinesin-like_fam"/>
</dbReference>
<dbReference type="GO" id="GO:0051231">
    <property type="term" value="P:spindle elongation"/>
    <property type="evidence" value="ECO:0007669"/>
    <property type="project" value="TreeGrafter"/>
</dbReference>
<keyword evidence="2" id="KW-0067">ATP-binding</keyword>
<dbReference type="SMART" id="SM00129">
    <property type="entry name" value="KISc"/>
    <property type="match status" value="1"/>
</dbReference>